<evidence type="ECO:0000313" key="1">
    <source>
        <dbReference type="EMBL" id="GGE47934.1"/>
    </source>
</evidence>
<reference evidence="1" key="4">
    <citation type="submission" date="2024-05" db="EMBL/GenBank/DDBJ databases">
        <authorList>
            <person name="Sun Q."/>
            <person name="Zhou Y."/>
        </authorList>
    </citation>
    <scope>NUCLEOTIDE SEQUENCE</scope>
    <source>
        <strain evidence="1">CGMCC 1.15644</strain>
    </source>
</reference>
<organism evidence="2 3">
    <name type="scientific">Pedobacter psychrotolerans</name>
    <dbReference type="NCBI Taxonomy" id="1843235"/>
    <lineage>
        <taxon>Bacteria</taxon>
        <taxon>Pseudomonadati</taxon>
        <taxon>Bacteroidota</taxon>
        <taxon>Sphingobacteriia</taxon>
        <taxon>Sphingobacteriales</taxon>
        <taxon>Sphingobacteriaceae</taxon>
        <taxon>Pedobacter</taxon>
    </lineage>
</organism>
<dbReference type="RefSeq" id="WP_132532633.1">
    <property type="nucleotide sequence ID" value="NZ_BMJO01000002.1"/>
</dbReference>
<keyword evidence="4" id="KW-1185">Reference proteome</keyword>
<reference evidence="2 3" key="3">
    <citation type="submission" date="2019-03" db="EMBL/GenBank/DDBJ databases">
        <title>Genomic Encyclopedia of Type Strains, Phase IV (KMG-IV): sequencing the most valuable type-strain genomes for metagenomic binning, comparative biology and taxonomic classification.</title>
        <authorList>
            <person name="Goeker M."/>
        </authorList>
    </citation>
    <scope>NUCLEOTIDE SEQUENCE [LARGE SCALE GENOMIC DNA]</scope>
    <source>
        <strain evidence="2 3">DSM 103236</strain>
    </source>
</reference>
<evidence type="ECO:0000313" key="4">
    <source>
        <dbReference type="Proteomes" id="UP000622648"/>
    </source>
</evidence>
<dbReference type="Proteomes" id="UP000622648">
    <property type="component" value="Unassembled WGS sequence"/>
</dbReference>
<evidence type="ECO:0000313" key="2">
    <source>
        <dbReference type="EMBL" id="TCO25126.1"/>
    </source>
</evidence>
<dbReference type="OrthoDB" id="634374at2"/>
<name>A0A4R2HBU8_9SPHI</name>
<accession>A0A4R2HBU8</accession>
<dbReference type="EMBL" id="BMJO01000002">
    <property type="protein sequence ID" value="GGE47934.1"/>
    <property type="molecule type" value="Genomic_DNA"/>
</dbReference>
<comment type="caution">
    <text evidence="2">The sequence shown here is derived from an EMBL/GenBank/DDBJ whole genome shotgun (WGS) entry which is preliminary data.</text>
</comment>
<proteinExistence type="predicted"/>
<evidence type="ECO:0008006" key="5">
    <source>
        <dbReference type="Google" id="ProtNLM"/>
    </source>
</evidence>
<reference evidence="4" key="2">
    <citation type="journal article" date="2019" name="Int. J. Syst. Evol. Microbiol.">
        <title>The Global Catalogue of Microorganisms (GCM) 10K type strain sequencing project: providing services to taxonomists for standard genome sequencing and annotation.</title>
        <authorList>
            <consortium name="The Broad Institute Genomics Platform"/>
            <consortium name="The Broad Institute Genome Sequencing Center for Infectious Disease"/>
            <person name="Wu L."/>
            <person name="Ma J."/>
        </authorList>
    </citation>
    <scope>NUCLEOTIDE SEQUENCE [LARGE SCALE GENOMIC DNA]</scope>
    <source>
        <strain evidence="4">CGMCC 1.15644</strain>
    </source>
</reference>
<protein>
    <recommendedName>
        <fullName evidence="5">HEPN domain-containing protein</fullName>
    </recommendedName>
</protein>
<evidence type="ECO:0000313" key="3">
    <source>
        <dbReference type="Proteomes" id="UP000295684"/>
    </source>
</evidence>
<dbReference type="AlphaFoldDB" id="A0A4R2HBU8"/>
<dbReference type="Gene3D" id="1.20.120.330">
    <property type="entry name" value="Nucleotidyltransferases domain 2"/>
    <property type="match status" value="1"/>
</dbReference>
<sequence length="284" mass="32847">MNVKTHTPEVKTNTILTHAIHLLVQQFAPLQIFCFATLTQQEEVKSVFSPSLLQTQRTYYLLMITECAVVKEKSVQNFIDKACTNCKVIILVQEQDMLLKKHHHANDFFTAVIKCAELCYSRPDFKPVFLPTVLNRKKQLGRVILHWRKRLEVANGFWAAAEQAMGSGKEEISIFLLHHAIEQGCMGLIYVFMHYRPDGYNLKQLLYLCACFSKSTLQHFLGIPENERLLEIIMESFHRINFEINPDLEIKSFFKFLDLTEGFLDLAKSICEAQFKVLQLAVDE</sequence>
<gene>
    <name evidence="2" type="ORF">EV200_104162</name>
    <name evidence="1" type="ORF">GCM10011413_12500</name>
</gene>
<dbReference type="Proteomes" id="UP000295684">
    <property type="component" value="Unassembled WGS sequence"/>
</dbReference>
<dbReference type="EMBL" id="SLWO01000004">
    <property type="protein sequence ID" value="TCO25126.1"/>
    <property type="molecule type" value="Genomic_DNA"/>
</dbReference>
<reference evidence="1" key="1">
    <citation type="journal article" date="2014" name="Int. J. Syst. Evol. Microbiol.">
        <title>Complete genome of a new Firmicutes species belonging to the dominant human colonic microbiota ('Ruminococcus bicirculans') reveals two chromosomes and a selective capacity to utilize plant glucans.</title>
        <authorList>
            <consortium name="NISC Comparative Sequencing Program"/>
            <person name="Wegmann U."/>
            <person name="Louis P."/>
            <person name="Goesmann A."/>
            <person name="Henrissat B."/>
            <person name="Duncan S.H."/>
            <person name="Flint H.J."/>
        </authorList>
    </citation>
    <scope>NUCLEOTIDE SEQUENCE</scope>
    <source>
        <strain evidence="1">CGMCC 1.15644</strain>
    </source>
</reference>